<gene>
    <name evidence="1" type="ORF">F6X38_07810</name>
</gene>
<name>A0A7V7TX44_9HYPH</name>
<organism evidence="1 2">
    <name type="scientific">Plantimonas leprariae</name>
    <dbReference type="NCBI Taxonomy" id="2615207"/>
    <lineage>
        <taxon>Bacteria</taxon>
        <taxon>Pseudomonadati</taxon>
        <taxon>Pseudomonadota</taxon>
        <taxon>Alphaproteobacteria</taxon>
        <taxon>Hyphomicrobiales</taxon>
        <taxon>Aurantimonadaceae</taxon>
        <taxon>Plantimonas</taxon>
    </lineage>
</organism>
<protein>
    <submittedName>
        <fullName evidence="1">Uncharacterized protein</fullName>
    </submittedName>
</protein>
<dbReference type="AlphaFoldDB" id="A0A7V7TX44"/>
<dbReference type="RefSeq" id="WP_150969034.1">
    <property type="nucleotide sequence ID" value="NZ_VZDO01000004.1"/>
</dbReference>
<dbReference type="EMBL" id="VZDO01000004">
    <property type="protein sequence ID" value="KAB0680881.1"/>
    <property type="molecule type" value="Genomic_DNA"/>
</dbReference>
<evidence type="ECO:0000313" key="1">
    <source>
        <dbReference type="EMBL" id="KAB0680881.1"/>
    </source>
</evidence>
<accession>A0A7V7TX44</accession>
<sequence length="90" mass="10318">MTIGSDKIRESLLKNAKPGTEVTREPGTMWLGDRSWYVAEHLAPYGWKSLSHATTVIDGRFIRVRCRTCERDENRFDFAHKLLASIKVVP</sequence>
<proteinExistence type="predicted"/>
<evidence type="ECO:0000313" key="2">
    <source>
        <dbReference type="Proteomes" id="UP000432089"/>
    </source>
</evidence>
<reference evidence="1 2" key="1">
    <citation type="submission" date="2019-09" db="EMBL/GenBank/DDBJ databases">
        <title>YIM 132180 draft genome.</title>
        <authorList>
            <person name="Zhang K."/>
        </authorList>
    </citation>
    <scope>NUCLEOTIDE SEQUENCE [LARGE SCALE GENOMIC DNA]</scope>
    <source>
        <strain evidence="1 2">YIM 132180</strain>
    </source>
</reference>
<keyword evidence="2" id="KW-1185">Reference proteome</keyword>
<comment type="caution">
    <text evidence="1">The sequence shown here is derived from an EMBL/GenBank/DDBJ whole genome shotgun (WGS) entry which is preliminary data.</text>
</comment>
<dbReference type="Proteomes" id="UP000432089">
    <property type="component" value="Unassembled WGS sequence"/>
</dbReference>